<dbReference type="AlphaFoldDB" id="A0A392SEX7"/>
<dbReference type="EMBL" id="LXQA010362100">
    <property type="protein sequence ID" value="MCI46744.1"/>
    <property type="molecule type" value="Genomic_DNA"/>
</dbReference>
<organism evidence="1 2">
    <name type="scientific">Trifolium medium</name>
    <dbReference type="NCBI Taxonomy" id="97028"/>
    <lineage>
        <taxon>Eukaryota</taxon>
        <taxon>Viridiplantae</taxon>
        <taxon>Streptophyta</taxon>
        <taxon>Embryophyta</taxon>
        <taxon>Tracheophyta</taxon>
        <taxon>Spermatophyta</taxon>
        <taxon>Magnoliopsida</taxon>
        <taxon>eudicotyledons</taxon>
        <taxon>Gunneridae</taxon>
        <taxon>Pentapetalae</taxon>
        <taxon>rosids</taxon>
        <taxon>fabids</taxon>
        <taxon>Fabales</taxon>
        <taxon>Fabaceae</taxon>
        <taxon>Papilionoideae</taxon>
        <taxon>50 kb inversion clade</taxon>
        <taxon>NPAAA clade</taxon>
        <taxon>Hologalegina</taxon>
        <taxon>IRL clade</taxon>
        <taxon>Trifolieae</taxon>
        <taxon>Trifolium</taxon>
    </lineage>
</organism>
<evidence type="ECO:0000313" key="1">
    <source>
        <dbReference type="EMBL" id="MCI46744.1"/>
    </source>
</evidence>
<comment type="caution">
    <text evidence="1">The sequence shown here is derived from an EMBL/GenBank/DDBJ whole genome shotgun (WGS) entry which is preliminary data.</text>
</comment>
<evidence type="ECO:0000313" key="2">
    <source>
        <dbReference type="Proteomes" id="UP000265520"/>
    </source>
</evidence>
<name>A0A392SEX7_9FABA</name>
<accession>A0A392SEX7</accession>
<proteinExistence type="predicted"/>
<feature type="non-terminal residue" evidence="1">
    <location>
        <position position="25"/>
    </location>
</feature>
<sequence length="25" mass="2937">MLLLLPVELQAPSMEFCLFSREGRR</sequence>
<dbReference type="Proteomes" id="UP000265520">
    <property type="component" value="Unassembled WGS sequence"/>
</dbReference>
<reference evidence="1 2" key="1">
    <citation type="journal article" date="2018" name="Front. Plant Sci.">
        <title>Red Clover (Trifolium pratense) and Zigzag Clover (T. medium) - A Picture of Genomic Similarities and Differences.</title>
        <authorList>
            <person name="Dluhosova J."/>
            <person name="Istvanek J."/>
            <person name="Nedelnik J."/>
            <person name="Repkova J."/>
        </authorList>
    </citation>
    <scope>NUCLEOTIDE SEQUENCE [LARGE SCALE GENOMIC DNA]</scope>
    <source>
        <strain evidence="2">cv. 10/8</strain>
        <tissue evidence="1">Leaf</tissue>
    </source>
</reference>
<keyword evidence="2" id="KW-1185">Reference proteome</keyword>
<protein>
    <submittedName>
        <fullName evidence="1">Uncharacterized protein</fullName>
    </submittedName>
</protein>